<protein>
    <recommendedName>
        <fullName evidence="4 7">Alanine racemase</fullName>
        <ecNumber evidence="4 7">5.1.1.1</ecNumber>
    </recommendedName>
</protein>
<comment type="cofactor">
    <cofactor evidence="2 7">
        <name>pyridoxal 5'-phosphate</name>
        <dbReference type="ChEBI" id="CHEBI:597326"/>
    </cofactor>
</comment>
<accession>A0ABS1U6L7</accession>
<evidence type="ECO:0000256" key="5">
    <source>
        <dbReference type="ARBA" id="ARBA00022898"/>
    </source>
</evidence>
<evidence type="ECO:0000256" key="7">
    <source>
        <dbReference type="HAMAP-Rule" id="MF_01201"/>
    </source>
</evidence>
<dbReference type="InterPro" id="IPR011079">
    <property type="entry name" value="Ala_racemase_C"/>
</dbReference>
<dbReference type="InterPro" id="IPR000821">
    <property type="entry name" value="Ala_racemase"/>
</dbReference>
<evidence type="ECO:0000256" key="3">
    <source>
        <dbReference type="ARBA" id="ARBA00007880"/>
    </source>
</evidence>
<dbReference type="EMBL" id="JAETWB010000005">
    <property type="protein sequence ID" value="MBL6078971.1"/>
    <property type="molecule type" value="Genomic_DNA"/>
</dbReference>
<feature type="active site" description="Proton acceptor; specific for L-alanine" evidence="7">
    <location>
        <position position="253"/>
    </location>
</feature>
<dbReference type="InterPro" id="IPR020622">
    <property type="entry name" value="Ala_racemase_pyridoxalP-BS"/>
</dbReference>
<evidence type="ECO:0000313" key="10">
    <source>
        <dbReference type="Proteomes" id="UP000660885"/>
    </source>
</evidence>
<evidence type="ECO:0000259" key="8">
    <source>
        <dbReference type="SMART" id="SM01005"/>
    </source>
</evidence>
<feature type="binding site" evidence="7">
    <location>
        <position position="131"/>
    </location>
    <ligand>
        <name>substrate</name>
    </ligand>
</feature>
<feature type="active site" description="Proton acceptor; specific for D-alanine" evidence="7">
    <location>
        <position position="35"/>
    </location>
</feature>
<feature type="binding site" evidence="7">
    <location>
        <position position="301"/>
    </location>
    <ligand>
        <name>substrate</name>
    </ligand>
</feature>
<evidence type="ECO:0000256" key="4">
    <source>
        <dbReference type="ARBA" id="ARBA00013089"/>
    </source>
</evidence>
<dbReference type="Gene3D" id="2.40.37.10">
    <property type="entry name" value="Lyase, Ornithine Decarboxylase, Chain A, domain 1"/>
    <property type="match status" value="1"/>
</dbReference>
<gene>
    <name evidence="9" type="primary">alr</name>
    <name evidence="9" type="ORF">JMJ56_13210</name>
</gene>
<dbReference type="Pfam" id="PF01168">
    <property type="entry name" value="Ala_racemase_N"/>
    <property type="match status" value="1"/>
</dbReference>
<evidence type="ECO:0000256" key="6">
    <source>
        <dbReference type="ARBA" id="ARBA00023235"/>
    </source>
</evidence>
<proteinExistence type="inferred from homology"/>
<dbReference type="PRINTS" id="PR00992">
    <property type="entry name" value="ALARACEMASE"/>
</dbReference>
<dbReference type="SMART" id="SM01005">
    <property type="entry name" value="Ala_racemase_C"/>
    <property type="match status" value="1"/>
</dbReference>
<comment type="caution">
    <text evidence="9">The sequence shown here is derived from an EMBL/GenBank/DDBJ whole genome shotgun (WGS) entry which is preliminary data.</text>
</comment>
<dbReference type="HAMAP" id="MF_01201">
    <property type="entry name" value="Ala_racemase"/>
    <property type="match status" value="1"/>
</dbReference>
<feature type="domain" description="Alanine racemase C-terminal" evidence="8">
    <location>
        <begin position="232"/>
        <end position="356"/>
    </location>
</feature>
<dbReference type="PROSITE" id="PS00395">
    <property type="entry name" value="ALANINE_RACEMASE"/>
    <property type="match status" value="1"/>
</dbReference>
<reference evidence="9 10" key="1">
    <citation type="submission" date="2021-01" db="EMBL/GenBank/DDBJ databases">
        <title>Belnapia mucosa sp. nov. and Belnapia arida sp. nov., isolated from the Tabernas Desert (Almeria, Spain).</title>
        <authorList>
            <person name="Molina-Menor E."/>
            <person name="Vidal-Verdu A."/>
            <person name="Calonge A."/>
            <person name="Satari L."/>
            <person name="Pereto J."/>
            <person name="Porcar M."/>
        </authorList>
    </citation>
    <scope>NUCLEOTIDE SEQUENCE [LARGE SCALE GENOMIC DNA]</scope>
    <source>
        <strain evidence="9 10">T18</strain>
    </source>
</reference>
<comment type="pathway">
    <text evidence="7">Amino-acid biosynthesis; D-alanine biosynthesis; D-alanine from L-alanine: step 1/1.</text>
</comment>
<dbReference type="CDD" id="cd00430">
    <property type="entry name" value="PLPDE_III_AR"/>
    <property type="match status" value="1"/>
</dbReference>
<dbReference type="SUPFAM" id="SSF51419">
    <property type="entry name" value="PLP-binding barrel"/>
    <property type="match status" value="1"/>
</dbReference>
<dbReference type="SUPFAM" id="SSF50621">
    <property type="entry name" value="Alanine racemase C-terminal domain-like"/>
    <property type="match status" value="1"/>
</dbReference>
<dbReference type="InterPro" id="IPR009006">
    <property type="entry name" value="Ala_racemase/Decarboxylase_C"/>
</dbReference>
<evidence type="ECO:0000256" key="1">
    <source>
        <dbReference type="ARBA" id="ARBA00000316"/>
    </source>
</evidence>
<dbReference type="PANTHER" id="PTHR30511:SF0">
    <property type="entry name" value="ALANINE RACEMASE, CATABOLIC-RELATED"/>
    <property type="match status" value="1"/>
</dbReference>
<organism evidence="9 10">
    <name type="scientific">Belnapia arida</name>
    <dbReference type="NCBI Taxonomy" id="2804533"/>
    <lineage>
        <taxon>Bacteria</taxon>
        <taxon>Pseudomonadati</taxon>
        <taxon>Pseudomonadota</taxon>
        <taxon>Alphaproteobacteria</taxon>
        <taxon>Acetobacterales</taxon>
        <taxon>Roseomonadaceae</taxon>
        <taxon>Belnapia</taxon>
    </lineage>
</organism>
<keyword evidence="5 7" id="KW-0663">Pyridoxal phosphate</keyword>
<dbReference type="GO" id="GO:0008784">
    <property type="term" value="F:alanine racemase activity"/>
    <property type="evidence" value="ECO:0007669"/>
    <property type="project" value="UniProtKB-EC"/>
</dbReference>
<keyword evidence="6 7" id="KW-0413">Isomerase</keyword>
<dbReference type="NCBIfam" id="TIGR00492">
    <property type="entry name" value="alr"/>
    <property type="match status" value="1"/>
</dbReference>
<comment type="catalytic activity">
    <reaction evidence="1 7">
        <text>L-alanine = D-alanine</text>
        <dbReference type="Rhea" id="RHEA:20249"/>
        <dbReference type="ChEBI" id="CHEBI:57416"/>
        <dbReference type="ChEBI" id="CHEBI:57972"/>
        <dbReference type="EC" id="5.1.1.1"/>
    </reaction>
</comment>
<dbReference type="Gene3D" id="3.20.20.10">
    <property type="entry name" value="Alanine racemase"/>
    <property type="match status" value="1"/>
</dbReference>
<evidence type="ECO:0000313" key="9">
    <source>
        <dbReference type="EMBL" id="MBL6078971.1"/>
    </source>
</evidence>
<feature type="modified residue" description="N6-(pyridoxal phosphate)lysine" evidence="7">
    <location>
        <position position="35"/>
    </location>
</feature>
<keyword evidence="10" id="KW-1185">Reference proteome</keyword>
<comment type="function">
    <text evidence="7">Catalyzes the interconversion of L-alanine and D-alanine. May also act on other amino acids.</text>
</comment>
<dbReference type="RefSeq" id="WP_202832243.1">
    <property type="nucleotide sequence ID" value="NZ_JAETWB010000005.1"/>
</dbReference>
<comment type="similarity">
    <text evidence="3 7">Belongs to the alanine racemase family.</text>
</comment>
<dbReference type="Proteomes" id="UP000660885">
    <property type="component" value="Unassembled WGS sequence"/>
</dbReference>
<sequence length="358" mass="36531">MTGTEGVLTVDLGAVSANWRQLAAMAPGAVGAAVKADGYGLGAVPVARALLAAGCRHFFVAHLSEGVAVREAVGPGPMIAVLNGFPPGIAGAEGLVPVLNGLPDVAAWTAAARQAGRALPALLHVDTGMARLGLDVVELERVAGDHGLLAGLDLRYVMTHLACADVPEHPLNSEQARRFGAACARLPAVPRSFANSSGLFLGPDFASELGRPGCALYGINPTPGRPNPMQQAARLEAPILQVREIPAGAAVGYGASWVAPRPSRIATVAAGYADGYLRALSGQATGILAGRSVPLVGRVSMDLITFDVTDVPLPAPGDRIGLIGPGQTPDDLAAAAGTIGYEILTSLGVRYRREYIGA</sequence>
<dbReference type="InterPro" id="IPR029066">
    <property type="entry name" value="PLP-binding_barrel"/>
</dbReference>
<dbReference type="PANTHER" id="PTHR30511">
    <property type="entry name" value="ALANINE RACEMASE"/>
    <property type="match status" value="1"/>
</dbReference>
<evidence type="ECO:0000256" key="2">
    <source>
        <dbReference type="ARBA" id="ARBA00001933"/>
    </source>
</evidence>
<dbReference type="Pfam" id="PF00842">
    <property type="entry name" value="Ala_racemase_C"/>
    <property type="match status" value="1"/>
</dbReference>
<name>A0ABS1U6L7_9PROT</name>
<dbReference type="InterPro" id="IPR001608">
    <property type="entry name" value="Ala_racemase_N"/>
</dbReference>
<dbReference type="EC" id="5.1.1.1" evidence="4 7"/>